<organism evidence="3 4">
    <name type="scientific">Elysia marginata</name>
    <dbReference type="NCBI Taxonomy" id="1093978"/>
    <lineage>
        <taxon>Eukaryota</taxon>
        <taxon>Metazoa</taxon>
        <taxon>Spiralia</taxon>
        <taxon>Lophotrochozoa</taxon>
        <taxon>Mollusca</taxon>
        <taxon>Gastropoda</taxon>
        <taxon>Heterobranchia</taxon>
        <taxon>Euthyneura</taxon>
        <taxon>Panpulmonata</taxon>
        <taxon>Sacoglossa</taxon>
        <taxon>Placobranchoidea</taxon>
        <taxon>Plakobranchidae</taxon>
        <taxon>Elysia</taxon>
    </lineage>
</organism>
<feature type="compositionally biased region" description="Basic residues" evidence="1">
    <location>
        <begin position="54"/>
        <end position="64"/>
    </location>
</feature>
<evidence type="ECO:0000313" key="4">
    <source>
        <dbReference type="Proteomes" id="UP000762676"/>
    </source>
</evidence>
<feature type="compositionally biased region" description="Polar residues" evidence="1">
    <location>
        <begin position="170"/>
        <end position="209"/>
    </location>
</feature>
<evidence type="ECO:0000259" key="2">
    <source>
        <dbReference type="PROSITE" id="PS50020"/>
    </source>
</evidence>
<sequence length="609" mass="65997">MSDDLPPNWVCLASKSRNGKKYFFNTQTGVSTWKNPTPLQNSTEAGGKEPSSKSGRKRSRKRKNNTNINNVVCAHSKKQILASDIAESLYQEGIPLKNANGHTDTSVASSGSASCDKSSLTVRKSLVNKKAQSGIKPNREKTLSAQAPQNRCVLTACRKTKEKDMESQSKKTNPAEKNSSESGKSNVQSQIHTNTQDSKSVLSLKSIPSDSLACAPKESPMADRNKASHSKPVGKKASNSKPVVTKASHTKPIGTLSDSHNQVTIPVKHQKKSPKSMSAQVSNLKGPSQVPLISNKTKSSDSQSKSQVKTHTKRSSSSSHHIPVTSGSIELISTNFHVNSTSNKAIQSNTPPAHAPLKDQFHGGGQSMLHSNNEDKVKATGQMQCCTSKDTFSHNTSAKTRSTESHSRKAKKYPSKNIFYEPETFTSCHKPVNHTEKIGTLIANNTSPTSLIHNVPKGINTNQTPLNVTKANQIPEHTSQPSTNVFKADHIQTDTAIHGNLFISQESPSVSLVNKRQQFGPNSTDLGLSLFQTDDQNHHQSVNNSDSSDSNSFFFQGLEISKLDCNLCLYLIDADHDSVDLGSTVVESTRIIEDMDVDSDGADESIHVG</sequence>
<dbReference type="InterPro" id="IPR001202">
    <property type="entry name" value="WW_dom"/>
</dbReference>
<dbReference type="SUPFAM" id="SSF51045">
    <property type="entry name" value="WW domain"/>
    <property type="match status" value="1"/>
</dbReference>
<dbReference type="AlphaFoldDB" id="A0AAV4G2G7"/>
<dbReference type="Gene3D" id="2.20.70.10">
    <property type="match status" value="1"/>
</dbReference>
<reference evidence="3 4" key="1">
    <citation type="journal article" date="2021" name="Elife">
        <title>Chloroplast acquisition without the gene transfer in kleptoplastic sea slugs, Plakobranchus ocellatus.</title>
        <authorList>
            <person name="Maeda T."/>
            <person name="Takahashi S."/>
            <person name="Yoshida T."/>
            <person name="Shimamura S."/>
            <person name="Takaki Y."/>
            <person name="Nagai Y."/>
            <person name="Toyoda A."/>
            <person name="Suzuki Y."/>
            <person name="Arimoto A."/>
            <person name="Ishii H."/>
            <person name="Satoh N."/>
            <person name="Nishiyama T."/>
            <person name="Hasebe M."/>
            <person name="Maruyama T."/>
            <person name="Minagawa J."/>
            <person name="Obokata J."/>
            <person name="Shigenobu S."/>
        </authorList>
    </citation>
    <scope>NUCLEOTIDE SEQUENCE [LARGE SCALE GENOMIC DNA]</scope>
</reference>
<evidence type="ECO:0000313" key="3">
    <source>
        <dbReference type="EMBL" id="GFR79709.1"/>
    </source>
</evidence>
<comment type="caution">
    <text evidence="3">The sequence shown here is derived from an EMBL/GenBank/DDBJ whole genome shotgun (WGS) entry which is preliminary data.</text>
</comment>
<feature type="compositionally biased region" description="Low complexity" evidence="1">
    <location>
        <begin position="294"/>
        <end position="307"/>
    </location>
</feature>
<feature type="compositionally biased region" description="Polar residues" evidence="1">
    <location>
        <begin position="275"/>
        <end position="286"/>
    </location>
</feature>
<proteinExistence type="predicted"/>
<feature type="compositionally biased region" description="Polar residues" evidence="1">
    <location>
        <begin position="391"/>
        <end position="400"/>
    </location>
</feature>
<keyword evidence="4" id="KW-1185">Reference proteome</keyword>
<feature type="region of interest" description="Disordered" evidence="1">
    <location>
        <begin position="391"/>
        <end position="410"/>
    </location>
</feature>
<feature type="region of interest" description="Disordered" evidence="1">
    <location>
        <begin position="159"/>
        <end position="325"/>
    </location>
</feature>
<accession>A0AAV4G2G7</accession>
<dbReference type="EMBL" id="BMAT01008181">
    <property type="protein sequence ID" value="GFR79709.1"/>
    <property type="molecule type" value="Genomic_DNA"/>
</dbReference>
<name>A0AAV4G2G7_9GAST</name>
<feature type="compositionally biased region" description="Basic and acidic residues" evidence="1">
    <location>
        <begin position="159"/>
        <end position="169"/>
    </location>
</feature>
<evidence type="ECO:0000256" key="1">
    <source>
        <dbReference type="SAM" id="MobiDB-lite"/>
    </source>
</evidence>
<feature type="region of interest" description="Disordered" evidence="1">
    <location>
        <begin position="29"/>
        <end position="68"/>
    </location>
</feature>
<protein>
    <recommendedName>
        <fullName evidence="2">WW domain-containing protein</fullName>
    </recommendedName>
</protein>
<feature type="region of interest" description="Disordered" evidence="1">
    <location>
        <begin position="128"/>
        <end position="147"/>
    </location>
</feature>
<dbReference type="SMART" id="SM00456">
    <property type="entry name" value="WW"/>
    <property type="match status" value="1"/>
</dbReference>
<feature type="compositionally biased region" description="Polar residues" evidence="1">
    <location>
        <begin position="29"/>
        <end position="44"/>
    </location>
</feature>
<dbReference type="CDD" id="cd00201">
    <property type="entry name" value="WW"/>
    <property type="match status" value="1"/>
</dbReference>
<dbReference type="PROSITE" id="PS50020">
    <property type="entry name" value="WW_DOMAIN_2"/>
    <property type="match status" value="1"/>
</dbReference>
<dbReference type="Pfam" id="PF00397">
    <property type="entry name" value="WW"/>
    <property type="match status" value="1"/>
</dbReference>
<dbReference type="InterPro" id="IPR036020">
    <property type="entry name" value="WW_dom_sf"/>
</dbReference>
<feature type="domain" description="WW" evidence="2">
    <location>
        <begin position="3"/>
        <end position="38"/>
    </location>
</feature>
<dbReference type="Proteomes" id="UP000762676">
    <property type="component" value="Unassembled WGS sequence"/>
</dbReference>
<feature type="compositionally biased region" description="Low complexity" evidence="1">
    <location>
        <begin position="315"/>
        <end position="325"/>
    </location>
</feature>
<gene>
    <name evidence="3" type="ORF">ElyMa_004027700</name>
</gene>